<comment type="caution">
    <text evidence="5">The sequence shown here is derived from an EMBL/GenBank/DDBJ whole genome shotgun (WGS) entry which is preliminary data.</text>
</comment>
<dbReference type="InterPro" id="IPR051114">
    <property type="entry name" value="Mito_RNA_Proc_CCM1"/>
</dbReference>
<dbReference type="PROSITE" id="PS51375">
    <property type="entry name" value="PPR"/>
    <property type="match status" value="3"/>
</dbReference>
<dbReference type="InterPro" id="IPR002885">
    <property type="entry name" value="PPR_rpt"/>
</dbReference>
<dbReference type="GO" id="GO:0007005">
    <property type="term" value="P:mitochondrion organization"/>
    <property type="evidence" value="ECO:0007669"/>
    <property type="project" value="TreeGrafter"/>
</dbReference>
<dbReference type="PANTHER" id="PTHR47934:SF6">
    <property type="entry name" value="MITOCHONDRIAL GROUP I INTRON SPLICING FACTOR CCM1-RELATED"/>
    <property type="match status" value="1"/>
</dbReference>
<dbReference type="GO" id="GO:0005739">
    <property type="term" value="C:mitochondrion"/>
    <property type="evidence" value="ECO:0007669"/>
    <property type="project" value="TreeGrafter"/>
</dbReference>
<dbReference type="EMBL" id="JAAAXW010000090">
    <property type="protein sequence ID" value="KAF9544482.1"/>
    <property type="molecule type" value="Genomic_DNA"/>
</dbReference>
<feature type="compositionally biased region" description="Low complexity" evidence="3">
    <location>
        <begin position="64"/>
        <end position="88"/>
    </location>
</feature>
<dbReference type="PANTHER" id="PTHR47934">
    <property type="entry name" value="PENTATRICOPEPTIDE REPEAT-CONTAINING PROTEIN PET309, MITOCHONDRIAL"/>
    <property type="match status" value="1"/>
</dbReference>
<evidence type="ECO:0000256" key="2">
    <source>
        <dbReference type="PROSITE-ProRule" id="PRU00708"/>
    </source>
</evidence>
<dbReference type="AlphaFoldDB" id="A0A9P6F739"/>
<dbReference type="Pfam" id="PF01535">
    <property type="entry name" value="PPR"/>
    <property type="match status" value="2"/>
</dbReference>
<evidence type="ECO:0000256" key="1">
    <source>
        <dbReference type="ARBA" id="ARBA00022737"/>
    </source>
</evidence>
<feature type="repeat" description="PPR" evidence="2">
    <location>
        <begin position="657"/>
        <end position="687"/>
    </location>
</feature>
<feature type="region of interest" description="Disordered" evidence="3">
    <location>
        <begin position="356"/>
        <end position="470"/>
    </location>
</feature>
<dbReference type="GO" id="GO:0003729">
    <property type="term" value="F:mRNA binding"/>
    <property type="evidence" value="ECO:0007669"/>
    <property type="project" value="TreeGrafter"/>
</dbReference>
<dbReference type="Pfam" id="PF13041">
    <property type="entry name" value="PPR_2"/>
    <property type="match status" value="1"/>
</dbReference>
<feature type="compositionally biased region" description="Polar residues" evidence="3">
    <location>
        <begin position="356"/>
        <end position="372"/>
    </location>
</feature>
<evidence type="ECO:0000259" key="4">
    <source>
        <dbReference type="Pfam" id="PF17177"/>
    </source>
</evidence>
<feature type="compositionally biased region" description="Polar residues" evidence="3">
    <location>
        <begin position="39"/>
        <end position="63"/>
    </location>
</feature>
<dbReference type="GO" id="GO:0006396">
    <property type="term" value="P:RNA processing"/>
    <property type="evidence" value="ECO:0007669"/>
    <property type="project" value="TreeGrafter"/>
</dbReference>
<keyword evidence="6" id="KW-1185">Reference proteome</keyword>
<dbReference type="InterPro" id="IPR033443">
    <property type="entry name" value="PROP1-like_PPR_dom"/>
</dbReference>
<dbReference type="Gene3D" id="1.25.40.10">
    <property type="entry name" value="Tetratricopeptide repeat domain"/>
    <property type="match status" value="3"/>
</dbReference>
<keyword evidence="1" id="KW-0677">Repeat</keyword>
<sequence length="936" mass="104444">MLNLKSGALLGALTRQSVSKQLLPLSSPKNQVISLTHRTTQPVSANAPSNPVRSFSSTQASRENSSNNHNPTVNNNPFYSTNGTGTNTQNTIIHHKIQSSLNPSLKFHQSQQHSKHNQHHTPTSNSAKTPKHDELSKIAWEAINGQDARAIFPCLQEMQHQGVYADAALSTRIVAQFLDMNNPQDAERALVMLVDCHHTQGRSLSVNQKNIYTSLAKDIANHSSDFLQTLSLAKLLDRHGLLASAGFADGALRSYRELKVTSGLSVVRAMLSSTDIETLLTLQATLTKTYSRYKKLIEILLDAKEMNIIPSWESCSKISLSFVRLGDYSGQLAWDTAVQEIYPGFQLVIPEDFTPGQETTLQSTAPGQRSSYHQSQSPDPHTHQQHHPVPQSSKSQQYQQQQPLSQQPKSQHQPQHQSQSQQQQHQHQHQHQHQPCQQQSLCGCQSEQNNGSRNRRKVAPNPSAPVLLRNGDPSEHIIRACKAGYAAVALEEIDKMMKQDQLPSPQALADTIQVCAKREKERATNYNKLYHIALRSIDAIRDRTHRRAAEYEVYNAMLVANATLGDMTSAKKNYDDIVQLGQFPDATGYATLLIATTTGAVDEALDALKILEEVKRHNIKPNIFFYNVVIGKLSRGRKIERVLEVYDDMIKHDIRPNAITYGTLISACTRVGSEEMARNLFKEMTASPKYKPRQGPHNAMIQFYVRQKKDREAALDYYDDMLRRKLSPTEHTYTLLIEAFACIQPYDLSEANRLIQSLRRGPVRASEAHFSALIHAYGVEHRDVSTAISVFGHMRQSGIVPKGPAYQSLIESYIANGDVRRAVEVRNELLASGQPSSTYIENTLIRGFGQANDIDSAEEIFRSMKDPYGPKNGGAIVKEPSTFQSMVSAYLENDMVERAYGTLGMMRSQHYPELVVKPVEEAIAGHTAALSSHGCM</sequence>
<organism evidence="5 6">
    <name type="scientific">Mortierella hygrophila</name>
    <dbReference type="NCBI Taxonomy" id="979708"/>
    <lineage>
        <taxon>Eukaryota</taxon>
        <taxon>Fungi</taxon>
        <taxon>Fungi incertae sedis</taxon>
        <taxon>Mucoromycota</taxon>
        <taxon>Mortierellomycotina</taxon>
        <taxon>Mortierellomycetes</taxon>
        <taxon>Mortierellales</taxon>
        <taxon>Mortierellaceae</taxon>
        <taxon>Mortierella</taxon>
    </lineage>
</organism>
<evidence type="ECO:0000313" key="6">
    <source>
        <dbReference type="Proteomes" id="UP000723463"/>
    </source>
</evidence>
<proteinExistence type="predicted"/>
<dbReference type="Pfam" id="PF17177">
    <property type="entry name" value="PPR_long"/>
    <property type="match status" value="1"/>
</dbReference>
<accession>A0A9P6F739</accession>
<feature type="compositionally biased region" description="Low complexity" evidence="3">
    <location>
        <begin position="387"/>
        <end position="425"/>
    </location>
</feature>
<reference evidence="5" key="1">
    <citation type="journal article" date="2020" name="Fungal Divers.">
        <title>Resolving the Mortierellaceae phylogeny through synthesis of multi-gene phylogenetics and phylogenomics.</title>
        <authorList>
            <person name="Vandepol N."/>
            <person name="Liber J."/>
            <person name="Desiro A."/>
            <person name="Na H."/>
            <person name="Kennedy M."/>
            <person name="Barry K."/>
            <person name="Grigoriev I.V."/>
            <person name="Miller A.N."/>
            <person name="O'Donnell K."/>
            <person name="Stajich J.E."/>
            <person name="Bonito G."/>
        </authorList>
    </citation>
    <scope>NUCLEOTIDE SEQUENCE</scope>
    <source>
        <strain evidence="5">NRRL 2591</strain>
    </source>
</reference>
<feature type="compositionally biased region" description="Polar residues" evidence="3">
    <location>
        <begin position="441"/>
        <end position="452"/>
    </location>
</feature>
<name>A0A9P6F739_9FUNG</name>
<evidence type="ECO:0000256" key="3">
    <source>
        <dbReference type="SAM" id="MobiDB-lite"/>
    </source>
</evidence>
<gene>
    <name evidence="5" type="ORF">EC957_012085</name>
</gene>
<protein>
    <recommendedName>
        <fullName evidence="4">PROP1-like PPR domain-containing protein</fullName>
    </recommendedName>
</protein>
<feature type="repeat" description="PPR" evidence="2">
    <location>
        <begin position="766"/>
        <end position="801"/>
    </location>
</feature>
<feature type="domain" description="PROP1-like PPR" evidence="4">
    <location>
        <begin position="707"/>
        <end position="833"/>
    </location>
</feature>
<feature type="region of interest" description="Disordered" evidence="3">
    <location>
        <begin position="39"/>
        <end position="88"/>
    </location>
</feature>
<feature type="region of interest" description="Disordered" evidence="3">
    <location>
        <begin position="105"/>
        <end position="132"/>
    </location>
</feature>
<feature type="repeat" description="PPR" evidence="2">
    <location>
        <begin position="622"/>
        <end position="656"/>
    </location>
</feature>
<dbReference type="NCBIfam" id="TIGR00756">
    <property type="entry name" value="PPR"/>
    <property type="match status" value="4"/>
</dbReference>
<dbReference type="Proteomes" id="UP000723463">
    <property type="component" value="Unassembled WGS sequence"/>
</dbReference>
<dbReference type="InterPro" id="IPR011990">
    <property type="entry name" value="TPR-like_helical_dom_sf"/>
</dbReference>
<evidence type="ECO:0000313" key="5">
    <source>
        <dbReference type="EMBL" id="KAF9544482.1"/>
    </source>
</evidence>